<name>A0ABS9L500_9MICC</name>
<gene>
    <name evidence="3" type="ORF">LVY72_07240</name>
</gene>
<dbReference type="RefSeq" id="WP_237819185.1">
    <property type="nucleotide sequence ID" value="NZ_JAKLTQ010000003.1"/>
</dbReference>
<protein>
    <submittedName>
        <fullName evidence="3">DUF1624 domain-containing protein</fullName>
    </submittedName>
</protein>
<feature type="transmembrane region" description="Helical" evidence="1">
    <location>
        <begin position="44"/>
        <end position="67"/>
    </location>
</feature>
<organism evidence="3 4">
    <name type="scientific">Arthrobacter hankyongi</name>
    <dbReference type="NCBI Taxonomy" id="2904801"/>
    <lineage>
        <taxon>Bacteria</taxon>
        <taxon>Bacillati</taxon>
        <taxon>Actinomycetota</taxon>
        <taxon>Actinomycetes</taxon>
        <taxon>Micrococcales</taxon>
        <taxon>Micrococcaceae</taxon>
        <taxon>Arthrobacter</taxon>
    </lineage>
</organism>
<comment type="caution">
    <text evidence="3">The sequence shown here is derived from an EMBL/GenBank/DDBJ whole genome shotgun (WGS) entry which is preliminary data.</text>
</comment>
<dbReference type="Proteomes" id="UP001165368">
    <property type="component" value="Unassembled WGS sequence"/>
</dbReference>
<feature type="transmembrane region" description="Helical" evidence="1">
    <location>
        <begin position="79"/>
        <end position="102"/>
    </location>
</feature>
<dbReference type="Pfam" id="PF07786">
    <property type="entry name" value="HGSNAT_cat"/>
    <property type="match status" value="1"/>
</dbReference>
<sequence length="403" mass="41887">MKDQKKGPASKRFLGVDAARGAALIGMMAIHIMPAWNDNGDPTLVWTFFAGKSAALFALLAGVSLTFSSGGARLLNGRALLGAQAGLAVRALLIGLLGLLLAYLNPPAAIILAYYGMMFLLAVPLLGLGPRALALAALGFAIVGPVLMQDVRNGLSDLDGFDPTLTSLITQPADVVGVLLFTGSYPVIPWMAYICAGLAIGRLDLGSAAVQIRLAVGGVVLAVGTWLLSLLLLGPLGGQERILAATPWLDAEGYADILTYGPDFGLPTTTGWWLAIPAPYSTTPLEILMTLGTGMAALGTMLLLARSFAWVLTPLATAGAITLTLYSGHLVLLATGLLDQHPEVALGVHLTAALLFAFIWRNVTGRRPGPLEGLVSAAVKRTRAKVLAAGQYRQPADPAGPDL</sequence>
<feature type="transmembrane region" description="Helical" evidence="1">
    <location>
        <begin position="108"/>
        <end position="126"/>
    </location>
</feature>
<feature type="transmembrane region" description="Helical" evidence="1">
    <location>
        <begin position="175"/>
        <end position="200"/>
    </location>
</feature>
<dbReference type="EMBL" id="JAKLTQ010000003">
    <property type="protein sequence ID" value="MCG2621710.1"/>
    <property type="molecule type" value="Genomic_DNA"/>
</dbReference>
<evidence type="ECO:0000256" key="1">
    <source>
        <dbReference type="SAM" id="Phobius"/>
    </source>
</evidence>
<keyword evidence="4" id="KW-1185">Reference proteome</keyword>
<proteinExistence type="predicted"/>
<feature type="transmembrane region" description="Helical" evidence="1">
    <location>
        <begin position="317"/>
        <end position="338"/>
    </location>
</feature>
<reference evidence="3" key="1">
    <citation type="submission" date="2022-01" db="EMBL/GenBank/DDBJ databases">
        <authorList>
            <person name="Jo J.-H."/>
            <person name="Im W.-T."/>
        </authorList>
    </citation>
    <scope>NUCLEOTIDE SEQUENCE</scope>
    <source>
        <strain evidence="3">I2-34</strain>
    </source>
</reference>
<feature type="transmembrane region" description="Helical" evidence="1">
    <location>
        <begin position="133"/>
        <end position="155"/>
    </location>
</feature>
<feature type="transmembrane region" description="Helical" evidence="1">
    <location>
        <begin position="287"/>
        <end position="305"/>
    </location>
</feature>
<keyword evidence="1" id="KW-0472">Membrane</keyword>
<dbReference type="InterPro" id="IPR012429">
    <property type="entry name" value="HGSNAT_cat"/>
</dbReference>
<feature type="transmembrane region" description="Helical" evidence="1">
    <location>
        <begin position="212"/>
        <end position="233"/>
    </location>
</feature>
<feature type="domain" description="Heparan-alpha-glucosaminide N-acetyltransferase catalytic" evidence="2">
    <location>
        <begin position="12"/>
        <end position="206"/>
    </location>
</feature>
<feature type="transmembrane region" description="Helical" evidence="1">
    <location>
        <begin position="12"/>
        <end position="32"/>
    </location>
</feature>
<evidence type="ECO:0000259" key="2">
    <source>
        <dbReference type="Pfam" id="PF07786"/>
    </source>
</evidence>
<evidence type="ECO:0000313" key="4">
    <source>
        <dbReference type="Proteomes" id="UP001165368"/>
    </source>
</evidence>
<accession>A0ABS9L500</accession>
<evidence type="ECO:0000313" key="3">
    <source>
        <dbReference type="EMBL" id="MCG2621710.1"/>
    </source>
</evidence>
<feature type="transmembrane region" description="Helical" evidence="1">
    <location>
        <begin position="344"/>
        <end position="360"/>
    </location>
</feature>
<keyword evidence="1" id="KW-1133">Transmembrane helix</keyword>
<keyword evidence="1" id="KW-0812">Transmembrane</keyword>